<name>A0A1C7Z2M4_PSESX</name>
<dbReference type="Pfam" id="PF13699">
    <property type="entry name" value="eCIS_core"/>
    <property type="match status" value="1"/>
</dbReference>
<reference evidence="3 4" key="1">
    <citation type="submission" date="2015-07" db="EMBL/GenBank/DDBJ databases">
        <title>Draft genome sequence of a diazotrophic, plant growth-promoting rhizobacterium of the Pseudomonas syringae complex.</title>
        <authorList>
            <person name="Patten C.L."/>
            <person name="Jeong H."/>
        </authorList>
    </citation>
    <scope>NUCLEOTIDE SEQUENCE [LARGE SCALE GENOMIC DNA]</scope>
    <source>
        <strain evidence="3 4">GR12-2</strain>
    </source>
</reference>
<evidence type="ECO:0000259" key="2">
    <source>
        <dbReference type="Pfam" id="PF13699"/>
    </source>
</evidence>
<evidence type="ECO:0000256" key="1">
    <source>
        <dbReference type="SAM" id="MobiDB-lite"/>
    </source>
</evidence>
<feature type="region of interest" description="Disordered" evidence="1">
    <location>
        <begin position="772"/>
        <end position="824"/>
    </location>
</feature>
<sequence>MSHFPVTAPPKAPNSPAIQGGRPLPAYLRDWFEDRFHTDFSDVRLHHGYDAARTARLLRASALTMGDHLMFARDAYQPHSMAGRRLIAHELAHVAQQRRDGRAVIARKPADWLNGGSRLLEDIPNMSDQNLQIELDELEDWLNQQIRGSVEDDHIRVVAHSIKLELARRQQLELQAGKRRAKKKGLTEPDKRIGAAPLPRILTERGSRVLTDPVEIRDEYNLISERLRRSDISQEERRLLEVARLNLTPKTEALRQQEASQRKNQQIAKALEIDPKAADALAGLARTIMEINADPQNPEQFYIYIYSKGNRVPISRGQRDYVRTTLASELRHAYMLTKGNTEMTWERYEGQVKLDSKHWVISYFASLLGGVDDPGMQIVMARLMAQNSLIQLDALLKTGDMVGAATILPRVNANCKLVRALADAYYFGMIKGAERVLTVLEITAAVSAAVAVSIAAVVAAPFVAGAVAGAGITGAGGTVLTIAGTGTVVGTGNALYKGGTAALVTAVGGGSADDAWRAFKDAGWAGAKEGFFAGAGGAAARALGPALRSAGVGNKVLERVATEMVVNGGSTTLDAMASGASVQDAVQAGLFSAATSLPGGALGAANNKIVSQIAAPLASSAAAFATSLNRGETPEQAARAATTALAVSLSVNAATSGRTAELAGYQAKGQAVGKQVKSAAISTTAALMIGTAKPLQTSLDATGPAANPSALVQPASPPKVQAGASLPARPAEPKPKAPPATAEPVAPRSLPVVHATGSKPVIPAVVAPPSKAPAALKPASEGNAPDAEREPPAKAAAPAKTPAEEPPAAPPRSNKPGGPADPLTKQIEQLPVQEIGNMIEFAQVEAERRYFAMRYRNNPKAAAKVATVLETARNTGAATADLPLPDRVDLHRRIAEDQSGMTRRSTTITTSVSVGVGTEKSPVRDVNVVTAYGDNPQKRWQIRPALVKKGGSYPTMQKDLNRRNIRGQAMGLATYLRSTRNAPDRLGAGAASAEVRVVEAARLRGGMASLTLEQGMTELGAQDFDAMPLMRMPEGQPVRPLVGKKQGPAPAGDSFPERTRGTGDLNAMAGEKTGALAQYDAGVRNKAGISKTAEAQNRERRFAAEADLFKTLNRVDESVLLGGSKAGAALEPVRSSFRAYMKAWIDARAAPPPGSSRVDPQAVLSAREDFVIALTEYMQKKHP</sequence>
<feature type="domain" description="eCIS core" evidence="2">
    <location>
        <begin position="23"/>
        <end position="99"/>
    </location>
</feature>
<dbReference type="PATRIC" id="fig|317.243.peg.3503"/>
<dbReference type="Proteomes" id="UP000093104">
    <property type="component" value="Unassembled WGS sequence"/>
</dbReference>
<protein>
    <recommendedName>
        <fullName evidence="2">eCIS core domain-containing protein</fullName>
    </recommendedName>
</protein>
<feature type="region of interest" description="Disordered" evidence="1">
    <location>
        <begin position="1"/>
        <end position="21"/>
    </location>
</feature>
<gene>
    <name evidence="3" type="ORF">AFK24_15620</name>
</gene>
<feature type="region of interest" description="Disordered" evidence="1">
    <location>
        <begin position="700"/>
        <end position="746"/>
    </location>
</feature>
<accession>A0A1C7Z2M4</accession>
<proteinExistence type="predicted"/>
<evidence type="ECO:0000313" key="4">
    <source>
        <dbReference type="Proteomes" id="UP000093104"/>
    </source>
</evidence>
<dbReference type="AlphaFoldDB" id="A0A1C7Z2M4"/>
<dbReference type="EMBL" id="LGSI01000049">
    <property type="protein sequence ID" value="OCR24181.1"/>
    <property type="molecule type" value="Genomic_DNA"/>
</dbReference>
<dbReference type="RefSeq" id="WP_065834059.1">
    <property type="nucleotide sequence ID" value="NZ_LGSI01000049.1"/>
</dbReference>
<organism evidence="3 4">
    <name type="scientific">Pseudomonas syringae</name>
    <dbReference type="NCBI Taxonomy" id="317"/>
    <lineage>
        <taxon>Bacteria</taxon>
        <taxon>Pseudomonadati</taxon>
        <taxon>Pseudomonadota</taxon>
        <taxon>Gammaproteobacteria</taxon>
        <taxon>Pseudomonadales</taxon>
        <taxon>Pseudomonadaceae</taxon>
        <taxon>Pseudomonas</taxon>
    </lineage>
</organism>
<dbReference type="InterPro" id="IPR025295">
    <property type="entry name" value="eCIS_core_dom"/>
</dbReference>
<evidence type="ECO:0000313" key="3">
    <source>
        <dbReference type="EMBL" id="OCR24181.1"/>
    </source>
</evidence>
<comment type="caution">
    <text evidence="3">The sequence shown here is derived from an EMBL/GenBank/DDBJ whole genome shotgun (WGS) entry which is preliminary data.</text>
</comment>